<keyword evidence="2" id="KW-1185">Reference proteome</keyword>
<dbReference type="PANTHER" id="PTHR34454">
    <property type="entry name" value="TUNICAMYCIN INDUCED PROTEIN"/>
    <property type="match status" value="1"/>
</dbReference>
<sequence length="110" mass="12429">MVQRQTKWGSFKLLKADVLAQTFLKIGFGIERKLKEGDLEGFPEWRTKPETVRMHFEVLAKVDGHKVIPERVMQVNLVVIDDSVAPNLLTGNITMSTTPVVHPPSNPFTM</sequence>
<dbReference type="Proteomes" id="UP000188268">
    <property type="component" value="Unassembled WGS sequence"/>
</dbReference>
<evidence type="ECO:0000313" key="2">
    <source>
        <dbReference type="Proteomes" id="UP000188268"/>
    </source>
</evidence>
<dbReference type="PANTHER" id="PTHR34454:SF2">
    <property type="entry name" value="PROTEIN TUNICAMYCIN INDUCED 1"/>
    <property type="match status" value="1"/>
</dbReference>
<reference evidence="1 2" key="1">
    <citation type="submission" date="2013-09" db="EMBL/GenBank/DDBJ databases">
        <title>Corchorus capsularis genome sequencing.</title>
        <authorList>
            <person name="Alam M."/>
            <person name="Haque M.S."/>
            <person name="Islam M.S."/>
            <person name="Emdad E.M."/>
            <person name="Islam M.M."/>
            <person name="Ahmed B."/>
            <person name="Halim A."/>
            <person name="Hossen Q.M.M."/>
            <person name="Hossain M.Z."/>
            <person name="Ahmed R."/>
            <person name="Khan M.M."/>
            <person name="Islam R."/>
            <person name="Rashid M.M."/>
            <person name="Khan S.A."/>
            <person name="Rahman M.S."/>
            <person name="Alam M."/>
        </authorList>
    </citation>
    <scope>NUCLEOTIDE SEQUENCE [LARGE SCALE GENOMIC DNA]</scope>
    <source>
        <strain evidence="2">cv. CVL-1</strain>
        <tissue evidence="1">Whole seedling</tissue>
    </source>
</reference>
<accession>A0A1R3H6Y8</accession>
<dbReference type="Gramene" id="OMO66099">
    <property type="protein sequence ID" value="OMO66099"/>
    <property type="gene ID" value="CCACVL1_21298"/>
</dbReference>
<dbReference type="InterPro" id="IPR053283">
    <property type="entry name" value="TUNICAMYCIN_INDUCED_1"/>
</dbReference>
<dbReference type="EMBL" id="AWWV01012566">
    <property type="protein sequence ID" value="OMO66099.1"/>
    <property type="molecule type" value="Genomic_DNA"/>
</dbReference>
<dbReference type="OrthoDB" id="1931957at2759"/>
<evidence type="ECO:0000313" key="1">
    <source>
        <dbReference type="EMBL" id="OMO66099.1"/>
    </source>
</evidence>
<gene>
    <name evidence="1" type="ORF">CCACVL1_21298</name>
</gene>
<proteinExistence type="predicted"/>
<dbReference type="STRING" id="210143.A0A1R3H6Y8"/>
<comment type="caution">
    <text evidence="1">The sequence shown here is derived from an EMBL/GenBank/DDBJ whole genome shotgun (WGS) entry which is preliminary data.</text>
</comment>
<organism evidence="1 2">
    <name type="scientific">Corchorus capsularis</name>
    <name type="common">Jute</name>
    <dbReference type="NCBI Taxonomy" id="210143"/>
    <lineage>
        <taxon>Eukaryota</taxon>
        <taxon>Viridiplantae</taxon>
        <taxon>Streptophyta</taxon>
        <taxon>Embryophyta</taxon>
        <taxon>Tracheophyta</taxon>
        <taxon>Spermatophyta</taxon>
        <taxon>Magnoliopsida</taxon>
        <taxon>eudicotyledons</taxon>
        <taxon>Gunneridae</taxon>
        <taxon>Pentapetalae</taxon>
        <taxon>rosids</taxon>
        <taxon>malvids</taxon>
        <taxon>Malvales</taxon>
        <taxon>Malvaceae</taxon>
        <taxon>Grewioideae</taxon>
        <taxon>Apeibeae</taxon>
        <taxon>Corchorus</taxon>
    </lineage>
</organism>
<name>A0A1R3H6Y8_COCAP</name>
<dbReference type="AlphaFoldDB" id="A0A1R3H6Y8"/>
<protein>
    <submittedName>
        <fullName evidence="1">Uncharacterized protein</fullName>
    </submittedName>
</protein>